<dbReference type="GeneID" id="41328269"/>
<dbReference type="RefSeq" id="WP_147661406.1">
    <property type="nucleotide sequence ID" value="NZ_CP042905.2"/>
</dbReference>
<dbReference type="KEGG" id="psyt:DSAG12_00266"/>
<evidence type="ECO:0000313" key="3">
    <source>
        <dbReference type="Proteomes" id="UP000321408"/>
    </source>
</evidence>
<keyword evidence="1" id="KW-0472">Membrane</keyword>
<reference evidence="2 3" key="1">
    <citation type="journal article" date="2020" name="Nature">
        <title>Isolation of an archaeon at the prokaryote-eukaryote interface.</title>
        <authorList>
            <person name="Imachi H."/>
            <person name="Nobu M.K."/>
            <person name="Nakahara N."/>
            <person name="Morono Y."/>
            <person name="Ogawara M."/>
            <person name="Takaki Y."/>
            <person name="Takano Y."/>
            <person name="Uematsu K."/>
            <person name="Ikuta T."/>
            <person name="Ito M."/>
            <person name="Matsui Y."/>
            <person name="Miyazaki M."/>
            <person name="Murata K."/>
            <person name="Saito Y."/>
            <person name="Sakai S."/>
            <person name="Song C."/>
            <person name="Tasumi E."/>
            <person name="Yamanaka Y."/>
            <person name="Yamaguchi T."/>
            <person name="Kamagata Y."/>
            <person name="Tamaki H."/>
            <person name="Takai K."/>
        </authorList>
    </citation>
    <scope>NUCLEOTIDE SEQUENCE [LARGE SCALE GENOMIC DNA]</scope>
    <source>
        <strain evidence="2 3">MK-D1</strain>
    </source>
</reference>
<dbReference type="Proteomes" id="UP000321408">
    <property type="component" value="Chromosome"/>
</dbReference>
<feature type="transmembrane region" description="Helical" evidence="1">
    <location>
        <begin position="18"/>
        <end position="39"/>
    </location>
</feature>
<feature type="transmembrane region" description="Helical" evidence="1">
    <location>
        <begin position="51"/>
        <end position="69"/>
    </location>
</feature>
<keyword evidence="1" id="KW-1133">Transmembrane helix</keyword>
<sequence>MSENFESEQSVNISTQTVWWIGLVSALLMPLCLVGGTLTDPTFNSFKGNEIIIISVAFFSVGSLMIALLSRKTTKRFSVDSSMRSLVFEVFWSGLRVFKRIYPFEIINKFDIFTRMVPSGRYSQQQIDVLALVFQSGKKKIFMGISIQANVKNLAIGLNTLLQDQGGFPSERFIEPLIAHQIEDNKKHLKILYIFIISGLGVVFLIILFMIFVIGPNSSSF</sequence>
<evidence type="ECO:0000256" key="1">
    <source>
        <dbReference type="SAM" id="Phobius"/>
    </source>
</evidence>
<evidence type="ECO:0000313" key="2">
    <source>
        <dbReference type="EMBL" id="QEE14453.1"/>
    </source>
</evidence>
<dbReference type="EMBL" id="CP042905">
    <property type="protein sequence ID" value="QEE14453.1"/>
    <property type="molecule type" value="Genomic_DNA"/>
</dbReference>
<proteinExistence type="predicted"/>
<dbReference type="AlphaFoldDB" id="A0A5B9D634"/>
<keyword evidence="3" id="KW-1185">Reference proteome</keyword>
<feature type="transmembrane region" description="Helical" evidence="1">
    <location>
        <begin position="191"/>
        <end position="215"/>
    </location>
</feature>
<reference evidence="2 3" key="2">
    <citation type="journal article" date="2024" name="Int. J. Syst. Evol. Microbiol.">
        <title>Promethearchaeum syntrophicum gen. nov., sp. nov., an anaerobic, obligately syntrophic archaeon, the first isolate of the lineage 'Asgard' archaea, and proposal of the new archaeal phylum Promethearchaeota phyl. nov. and kingdom Promethearchaeati regn. nov.</title>
        <authorList>
            <person name="Imachi H."/>
            <person name="Nobu M.K."/>
            <person name="Kato S."/>
            <person name="Takaki Y."/>
            <person name="Miyazaki M."/>
            <person name="Miyata M."/>
            <person name="Ogawara M."/>
            <person name="Saito Y."/>
            <person name="Sakai S."/>
            <person name="Tahara Y.O."/>
            <person name="Takano Y."/>
            <person name="Tasumi E."/>
            <person name="Uematsu K."/>
            <person name="Yoshimura T."/>
            <person name="Itoh T."/>
            <person name="Ohkuma M."/>
            <person name="Takai K."/>
        </authorList>
    </citation>
    <scope>NUCLEOTIDE SEQUENCE [LARGE SCALE GENOMIC DNA]</scope>
    <source>
        <strain evidence="2 3">MK-D1</strain>
    </source>
</reference>
<protein>
    <submittedName>
        <fullName evidence="2">Uncharacterized protein</fullName>
    </submittedName>
</protein>
<gene>
    <name evidence="2" type="ORF">DSAG12_00266</name>
</gene>
<name>A0A5B9D634_9ARCH</name>
<accession>A0A5B9D634</accession>
<organism evidence="2 3">
    <name type="scientific">Promethearchaeum syntrophicum</name>
    <dbReference type="NCBI Taxonomy" id="2594042"/>
    <lineage>
        <taxon>Archaea</taxon>
        <taxon>Promethearchaeati</taxon>
        <taxon>Promethearchaeota</taxon>
        <taxon>Promethearchaeia</taxon>
        <taxon>Promethearchaeales</taxon>
        <taxon>Promethearchaeaceae</taxon>
        <taxon>Promethearchaeum</taxon>
    </lineage>
</organism>
<keyword evidence="1" id="KW-0812">Transmembrane</keyword>